<dbReference type="InterPro" id="IPR011646">
    <property type="entry name" value="KAP_P-loop"/>
</dbReference>
<dbReference type="EMBL" id="BONF01000054">
    <property type="protein sequence ID" value="GIF85887.1"/>
    <property type="molecule type" value="Genomic_DNA"/>
</dbReference>
<dbReference type="PANTHER" id="PTHR22674">
    <property type="entry name" value="NTPASE, KAP FAMILY P-LOOP DOMAIN-CONTAINING 1"/>
    <property type="match status" value="1"/>
</dbReference>
<keyword evidence="3" id="KW-1185">Reference proteome</keyword>
<sequence length="592" mass="63689">MTNPGPQASFAAPLFDDNPAILDLLGFDAVAEVVARVVTAGGLDPVTVGIHSAWGGGKSTALNLIAGRLGREGHVVVVRIDPWEFENAEDLRGTLITQVLDELQSRVESTTTEPSKRERLVARLGDLRRRIAWGRVAQVLVSSAVTLSPNFDGLIEALTPKPKQVESEAGTAGAQGMAGFREAFEALMGEVDGIQKVVVLVDDLDRCLPPTIMATLEAIKLFLSVRRMAFVLAADEDLIREAIGVHLEGAAKGGFAKLYTEKIIQLPISLPVLSVEQAEAYVALLLCKNAGQLTTQAFQDVIDAARQRRLEGRAPYVVAGENGSDGPSGEHLVLAARIAEGLGADVWRSPRAIKRFLNAFAVREHLARAGGAELELEVLLKLYLLEIRHLEEFRLLSQKPSAERNTLIADWERWADGDGDRPQGVREETKAWARSKPSLTGLEAQVERYLSVAATLLSDVRFGGAVTGALIRIIEALADASEATRGAAVQELKELELADRQIVVQGLGDQLTRLADPEPVIASLATVSQADPDLADMASRALSQPAVVGRLEPHHVVYLAGFEQVLRVIVATKGLDADVVEAARAELAEPLR</sequence>
<reference evidence="2 3" key="1">
    <citation type="submission" date="2021-01" db="EMBL/GenBank/DDBJ databases">
        <title>Whole genome shotgun sequence of Catellatospora bangladeshensis NBRC 107357.</title>
        <authorList>
            <person name="Komaki H."/>
            <person name="Tamura T."/>
        </authorList>
    </citation>
    <scope>NUCLEOTIDE SEQUENCE [LARGE SCALE GENOMIC DNA]</scope>
    <source>
        <strain evidence="2 3">NBRC 107357</strain>
    </source>
</reference>
<evidence type="ECO:0000313" key="3">
    <source>
        <dbReference type="Proteomes" id="UP000601223"/>
    </source>
</evidence>
<accession>A0A8J3NM89</accession>
<dbReference type="InterPro" id="IPR052754">
    <property type="entry name" value="NTPase_KAP_P-loop"/>
</dbReference>
<gene>
    <name evidence="2" type="ORF">Cba03nite_72360</name>
</gene>
<evidence type="ECO:0000313" key="2">
    <source>
        <dbReference type="EMBL" id="GIF85887.1"/>
    </source>
</evidence>
<organism evidence="2 3">
    <name type="scientific">Catellatospora bangladeshensis</name>
    <dbReference type="NCBI Taxonomy" id="310355"/>
    <lineage>
        <taxon>Bacteria</taxon>
        <taxon>Bacillati</taxon>
        <taxon>Actinomycetota</taxon>
        <taxon>Actinomycetes</taxon>
        <taxon>Micromonosporales</taxon>
        <taxon>Micromonosporaceae</taxon>
        <taxon>Catellatospora</taxon>
    </lineage>
</organism>
<dbReference type="Pfam" id="PF07693">
    <property type="entry name" value="KAP_NTPase"/>
    <property type="match status" value="1"/>
</dbReference>
<dbReference type="Proteomes" id="UP000601223">
    <property type="component" value="Unassembled WGS sequence"/>
</dbReference>
<feature type="domain" description="AAA+ ATPase" evidence="1">
    <location>
        <begin position="44"/>
        <end position="244"/>
    </location>
</feature>
<dbReference type="Gene3D" id="3.40.50.300">
    <property type="entry name" value="P-loop containing nucleotide triphosphate hydrolases"/>
    <property type="match status" value="1"/>
</dbReference>
<comment type="caution">
    <text evidence="2">The sequence shown here is derived from an EMBL/GenBank/DDBJ whole genome shotgun (WGS) entry which is preliminary data.</text>
</comment>
<dbReference type="SMART" id="SM00382">
    <property type="entry name" value="AAA"/>
    <property type="match status" value="1"/>
</dbReference>
<dbReference type="AlphaFoldDB" id="A0A8J3NM89"/>
<dbReference type="InterPro" id="IPR003593">
    <property type="entry name" value="AAA+_ATPase"/>
</dbReference>
<proteinExistence type="predicted"/>
<dbReference type="SUPFAM" id="SSF52540">
    <property type="entry name" value="P-loop containing nucleoside triphosphate hydrolases"/>
    <property type="match status" value="1"/>
</dbReference>
<protein>
    <submittedName>
        <fullName evidence="2">ATPase</fullName>
    </submittedName>
</protein>
<dbReference type="PANTHER" id="PTHR22674:SF6">
    <property type="entry name" value="NTPASE KAP FAMILY P-LOOP DOMAIN-CONTAINING PROTEIN 1"/>
    <property type="match status" value="1"/>
</dbReference>
<dbReference type="InterPro" id="IPR027417">
    <property type="entry name" value="P-loop_NTPase"/>
</dbReference>
<name>A0A8J3NM89_9ACTN</name>
<evidence type="ECO:0000259" key="1">
    <source>
        <dbReference type="SMART" id="SM00382"/>
    </source>
</evidence>